<sequence length="130" mass="14015">MEASQYQASQCPNIASDSVPLSDLMKASQCLSAVSLSDLMKKVSAVSLSDLIGAISAVSLSDLMEANSARFSAVSLSDLMKASQCPWVISWKRVSAVSLIDLMKAIKWELEILKGVMHDMFNGIESEKKA</sequence>
<reference evidence="1" key="1">
    <citation type="journal article" date="2019" name="bioRxiv">
        <title>The Genome of the Zebra Mussel, Dreissena polymorpha: A Resource for Invasive Species Research.</title>
        <authorList>
            <person name="McCartney M.A."/>
            <person name="Auch B."/>
            <person name="Kono T."/>
            <person name="Mallez S."/>
            <person name="Zhang Y."/>
            <person name="Obille A."/>
            <person name="Becker A."/>
            <person name="Abrahante J.E."/>
            <person name="Garbe J."/>
            <person name="Badalamenti J.P."/>
            <person name="Herman A."/>
            <person name="Mangelson H."/>
            <person name="Liachko I."/>
            <person name="Sullivan S."/>
            <person name="Sone E.D."/>
            <person name="Koren S."/>
            <person name="Silverstein K.A.T."/>
            <person name="Beckman K.B."/>
            <person name="Gohl D.M."/>
        </authorList>
    </citation>
    <scope>NUCLEOTIDE SEQUENCE</scope>
    <source>
        <strain evidence="1">Duluth1</strain>
        <tissue evidence="1">Whole animal</tissue>
    </source>
</reference>
<organism evidence="1 2">
    <name type="scientific">Dreissena polymorpha</name>
    <name type="common">Zebra mussel</name>
    <name type="synonym">Mytilus polymorpha</name>
    <dbReference type="NCBI Taxonomy" id="45954"/>
    <lineage>
        <taxon>Eukaryota</taxon>
        <taxon>Metazoa</taxon>
        <taxon>Spiralia</taxon>
        <taxon>Lophotrochozoa</taxon>
        <taxon>Mollusca</taxon>
        <taxon>Bivalvia</taxon>
        <taxon>Autobranchia</taxon>
        <taxon>Heteroconchia</taxon>
        <taxon>Euheterodonta</taxon>
        <taxon>Imparidentia</taxon>
        <taxon>Neoheterodontei</taxon>
        <taxon>Myida</taxon>
        <taxon>Dreissenoidea</taxon>
        <taxon>Dreissenidae</taxon>
        <taxon>Dreissena</taxon>
    </lineage>
</organism>
<keyword evidence="2" id="KW-1185">Reference proteome</keyword>
<accession>A0A9D4NGY5</accession>
<proteinExistence type="predicted"/>
<reference evidence="1" key="2">
    <citation type="submission" date="2020-11" db="EMBL/GenBank/DDBJ databases">
        <authorList>
            <person name="McCartney M.A."/>
            <person name="Auch B."/>
            <person name="Kono T."/>
            <person name="Mallez S."/>
            <person name="Becker A."/>
            <person name="Gohl D.M."/>
            <person name="Silverstein K.A.T."/>
            <person name="Koren S."/>
            <person name="Bechman K.B."/>
            <person name="Herman A."/>
            <person name="Abrahante J.E."/>
            <person name="Garbe J."/>
        </authorList>
    </citation>
    <scope>NUCLEOTIDE SEQUENCE</scope>
    <source>
        <strain evidence="1">Duluth1</strain>
        <tissue evidence="1">Whole animal</tissue>
    </source>
</reference>
<dbReference type="Proteomes" id="UP000828390">
    <property type="component" value="Unassembled WGS sequence"/>
</dbReference>
<protein>
    <submittedName>
        <fullName evidence="1">Uncharacterized protein</fullName>
    </submittedName>
</protein>
<comment type="caution">
    <text evidence="1">The sequence shown here is derived from an EMBL/GenBank/DDBJ whole genome shotgun (WGS) entry which is preliminary data.</text>
</comment>
<name>A0A9D4NGY5_DREPO</name>
<evidence type="ECO:0000313" key="2">
    <source>
        <dbReference type="Proteomes" id="UP000828390"/>
    </source>
</evidence>
<dbReference type="AlphaFoldDB" id="A0A9D4NGY5"/>
<gene>
    <name evidence="1" type="ORF">DPMN_018274</name>
</gene>
<evidence type="ECO:0000313" key="1">
    <source>
        <dbReference type="EMBL" id="KAH3894116.1"/>
    </source>
</evidence>
<dbReference type="EMBL" id="JAIWYP010000001">
    <property type="protein sequence ID" value="KAH3894116.1"/>
    <property type="molecule type" value="Genomic_DNA"/>
</dbReference>